<evidence type="ECO:0000313" key="3">
    <source>
        <dbReference type="Proteomes" id="UP000015923"/>
    </source>
</evidence>
<dbReference type="KEGG" id="vg:16836308"/>
<sequence>MCSETEHPDRRRERMSNAKFQHLSQGQRARIRHELAKVRGGDYFKRARQLARYYGVRLGTIELVDANRRDKCRQTPDCHQYDPSPIIAGAR</sequence>
<feature type="region of interest" description="Disordered" evidence="1">
    <location>
        <begin position="1"/>
        <end position="26"/>
    </location>
</feature>
<protein>
    <submittedName>
        <fullName evidence="2">Uncharacterized protein</fullName>
    </submittedName>
</protein>
<accession>S5YZ92</accession>
<dbReference type="GeneID" id="16836308"/>
<reference evidence="3" key="1">
    <citation type="submission" date="2013-05" db="EMBL/GenBank/DDBJ databases">
        <authorList>
            <person name="Munsamy V."/>
            <person name="Jalloh C.S."/>
            <person name="Khambule S.L."/>
            <person name="Mkhwanazi S.M."/>
            <person name="Pillay K."/>
            <person name="Wellmann A.L."/>
            <person name="Zikalala T.S."/>
            <person name="Pillay B."/>
            <person name="Larsen M.H."/>
            <person name="Jacobs W.Jr."/>
            <person name="Rubin E.J."/>
            <person name="Kasprowicz V.O."/>
            <person name="Bishai W.R."/>
            <person name="Bowman C.A."/>
            <person name="Russell D.A."/>
            <person name="Jacobs-Sera D."/>
            <person name="Hendrix R.W."/>
            <person name="Hatfull G.F."/>
        </authorList>
    </citation>
    <scope>NUCLEOTIDE SEQUENCE [LARGE SCALE GENOMIC DNA]</scope>
</reference>
<proteinExistence type="predicted"/>
<feature type="compositionally biased region" description="Basic and acidic residues" evidence="1">
    <location>
        <begin position="1"/>
        <end position="16"/>
    </location>
</feature>
<evidence type="ECO:0000313" key="2">
    <source>
        <dbReference type="EMBL" id="AGT20714.1"/>
    </source>
</evidence>
<organism evidence="2 3">
    <name type="scientific">Mycobacterium phage Dylan</name>
    <dbReference type="NCBI Taxonomy" id="1340831"/>
    <lineage>
        <taxon>Viruses</taxon>
        <taxon>Duplodnaviria</taxon>
        <taxon>Heunggongvirae</taxon>
        <taxon>Uroviricota</taxon>
        <taxon>Caudoviricetes</taxon>
        <taxon>Corndogvirus</taxon>
        <taxon>Corndogvirus firecracker</taxon>
    </lineage>
</organism>
<evidence type="ECO:0000256" key="1">
    <source>
        <dbReference type="SAM" id="MobiDB-lite"/>
    </source>
</evidence>
<dbReference type="RefSeq" id="YP_008530648.1">
    <property type="nucleotide sequence ID" value="NC_022325.1"/>
</dbReference>
<dbReference type="Proteomes" id="UP000015923">
    <property type="component" value="Segment"/>
</dbReference>
<name>S5YZ92_9CAUD</name>
<gene>
    <name evidence="2" type="primary">84</name>
    <name evidence="2" type="ORF">PBI_DYLAN_84</name>
</gene>
<dbReference type="EMBL" id="KF024730">
    <property type="protein sequence ID" value="AGT20714.1"/>
    <property type="molecule type" value="Genomic_DNA"/>
</dbReference>